<dbReference type="Gene3D" id="3.40.1280.10">
    <property type="match status" value="1"/>
</dbReference>
<dbReference type="GO" id="GO:0008173">
    <property type="term" value="F:RNA methyltransferase activity"/>
    <property type="evidence" value="ECO:0007669"/>
    <property type="project" value="InterPro"/>
</dbReference>
<sequence>MKRKVFLILYNIRSAYNVGAIFRTADAVGIVKIFLIGVTPCPVDRFGRVNSRIAKTALGAEKSVSWTYHKTIASILVKLKKAGLKTVALEQTDHSVDYRKLKLKGSWALVLGEETKGLPTSVLNKCDLITEIPMRGKKESLNVSVAAGVALFGLI</sequence>
<dbReference type="Pfam" id="PF00588">
    <property type="entry name" value="SpoU_methylase"/>
    <property type="match status" value="1"/>
</dbReference>
<dbReference type="STRING" id="1802439.A2589_00280"/>
<evidence type="ECO:0000256" key="1">
    <source>
        <dbReference type="ARBA" id="ARBA00022603"/>
    </source>
</evidence>
<evidence type="ECO:0000313" key="5">
    <source>
        <dbReference type="Proteomes" id="UP000177838"/>
    </source>
</evidence>
<dbReference type="GO" id="GO:0005829">
    <property type="term" value="C:cytosol"/>
    <property type="evidence" value="ECO:0007669"/>
    <property type="project" value="TreeGrafter"/>
</dbReference>
<dbReference type="InterPro" id="IPR001537">
    <property type="entry name" value="SpoU_MeTrfase"/>
</dbReference>
<proteinExistence type="predicted"/>
<organism evidence="4 5">
    <name type="scientific">Candidatus Vogelbacteria bacterium RIFOXYD1_FULL_46_19</name>
    <dbReference type="NCBI Taxonomy" id="1802439"/>
    <lineage>
        <taxon>Bacteria</taxon>
        <taxon>Candidatus Vogeliibacteriota</taxon>
    </lineage>
</organism>
<evidence type="ECO:0000313" key="4">
    <source>
        <dbReference type="EMBL" id="OHA60106.1"/>
    </source>
</evidence>
<dbReference type="GO" id="GO:0032259">
    <property type="term" value="P:methylation"/>
    <property type="evidence" value="ECO:0007669"/>
    <property type="project" value="UniProtKB-KW"/>
</dbReference>
<comment type="caution">
    <text evidence="4">The sequence shown here is derived from an EMBL/GenBank/DDBJ whole genome shotgun (WGS) entry which is preliminary data.</text>
</comment>
<dbReference type="GO" id="GO:0003723">
    <property type="term" value="F:RNA binding"/>
    <property type="evidence" value="ECO:0007669"/>
    <property type="project" value="InterPro"/>
</dbReference>
<name>A0A1G2QHP2_9BACT</name>
<dbReference type="InterPro" id="IPR004441">
    <property type="entry name" value="rRNA_MeTrfase_TrmH"/>
</dbReference>
<feature type="domain" description="tRNA/rRNA methyltransferase SpoU type" evidence="3">
    <location>
        <begin position="5"/>
        <end position="152"/>
    </location>
</feature>
<evidence type="ECO:0000259" key="3">
    <source>
        <dbReference type="Pfam" id="PF00588"/>
    </source>
</evidence>
<dbReference type="PANTHER" id="PTHR46429">
    <property type="entry name" value="23S RRNA (GUANOSINE-2'-O-)-METHYLTRANSFERASE RLMB"/>
    <property type="match status" value="1"/>
</dbReference>
<evidence type="ECO:0000256" key="2">
    <source>
        <dbReference type="ARBA" id="ARBA00022679"/>
    </source>
</evidence>
<dbReference type="SUPFAM" id="SSF75217">
    <property type="entry name" value="alpha/beta knot"/>
    <property type="match status" value="1"/>
</dbReference>
<reference evidence="4 5" key="1">
    <citation type="journal article" date="2016" name="Nat. Commun.">
        <title>Thousands of microbial genomes shed light on interconnected biogeochemical processes in an aquifer system.</title>
        <authorList>
            <person name="Anantharaman K."/>
            <person name="Brown C.T."/>
            <person name="Hug L.A."/>
            <person name="Sharon I."/>
            <person name="Castelle C.J."/>
            <person name="Probst A.J."/>
            <person name="Thomas B.C."/>
            <person name="Singh A."/>
            <person name="Wilkins M.J."/>
            <person name="Karaoz U."/>
            <person name="Brodie E.L."/>
            <person name="Williams K.H."/>
            <person name="Hubbard S.S."/>
            <person name="Banfield J.F."/>
        </authorList>
    </citation>
    <scope>NUCLEOTIDE SEQUENCE [LARGE SCALE GENOMIC DNA]</scope>
</reference>
<keyword evidence="2" id="KW-0808">Transferase</keyword>
<dbReference type="Proteomes" id="UP000177838">
    <property type="component" value="Unassembled WGS sequence"/>
</dbReference>
<dbReference type="InterPro" id="IPR029026">
    <property type="entry name" value="tRNA_m1G_MTases_N"/>
</dbReference>
<dbReference type="GO" id="GO:0006396">
    <property type="term" value="P:RNA processing"/>
    <property type="evidence" value="ECO:0007669"/>
    <property type="project" value="InterPro"/>
</dbReference>
<protein>
    <recommendedName>
        <fullName evidence="3">tRNA/rRNA methyltransferase SpoU type domain-containing protein</fullName>
    </recommendedName>
</protein>
<dbReference type="EMBL" id="MHTK01000002">
    <property type="protein sequence ID" value="OHA60106.1"/>
    <property type="molecule type" value="Genomic_DNA"/>
</dbReference>
<dbReference type="AlphaFoldDB" id="A0A1G2QHP2"/>
<accession>A0A1G2QHP2</accession>
<keyword evidence="1" id="KW-0489">Methyltransferase</keyword>
<gene>
    <name evidence="4" type="ORF">A2589_00280</name>
</gene>
<dbReference type="InterPro" id="IPR029028">
    <property type="entry name" value="Alpha/beta_knot_MTases"/>
</dbReference>
<dbReference type="PANTHER" id="PTHR46429:SF1">
    <property type="entry name" value="23S RRNA (GUANOSINE-2'-O-)-METHYLTRANSFERASE RLMB"/>
    <property type="match status" value="1"/>
</dbReference>